<evidence type="ECO:0000313" key="2">
    <source>
        <dbReference type="EMBL" id="GGA82549.1"/>
    </source>
</evidence>
<gene>
    <name evidence="2" type="ORF">GCM10011511_01910</name>
</gene>
<organism evidence="2 3">
    <name type="scientific">Puia dinghuensis</name>
    <dbReference type="NCBI Taxonomy" id="1792502"/>
    <lineage>
        <taxon>Bacteria</taxon>
        <taxon>Pseudomonadati</taxon>
        <taxon>Bacteroidota</taxon>
        <taxon>Chitinophagia</taxon>
        <taxon>Chitinophagales</taxon>
        <taxon>Chitinophagaceae</taxon>
        <taxon>Puia</taxon>
    </lineage>
</organism>
<dbReference type="EMBL" id="BMJC01000001">
    <property type="protein sequence ID" value="GGA82549.1"/>
    <property type="molecule type" value="Genomic_DNA"/>
</dbReference>
<comment type="caution">
    <text evidence="2">The sequence shown here is derived from an EMBL/GenBank/DDBJ whole genome shotgun (WGS) entry which is preliminary data.</text>
</comment>
<evidence type="ECO:0000256" key="1">
    <source>
        <dbReference type="SAM" id="MobiDB-lite"/>
    </source>
</evidence>
<accession>A0A8J2U6N7</accession>
<sequence>MLGGALAARTQQQPDSLKKRTDTVQTARVDSLHQASDSLKLSDSLHKKADSLLKINDSLRKARADTLLSAAAMLRQVDSMNASPAGQVDSLKLKLDAQLNATANQRVGIQPGMPGSLARQGYSPGTGAGPGAIAPSTARAGPARRPTLRKPAELSNLHRKYIPVRNGRVPVDSSSLIPGAFFVKDVGDSAYMLDYINGALVWKHPPPDMDSVLVVYRTFPYRLNAVARRFNYDSIENYFLVRPYDKDKDGRNGSDNFFNFGNITYNGSFGRSITFGNNQDAVVTSNLNLQMSGYLADSIEISAAITDNNIPIQPDGTTADLNEFDKIFLQFKKKNWALTMGDIDLRQNQLYFLNFYKRLQGASFETTQQIAPKVTNRTLVSAAIAKGKFTRNIFQGQEGNQGPYKLQGANGELYFIVLAGTERVFIDGQLMQRGEDQDYVINYNTAEITFTPNRLISQDARIQVEFEYADRNYLNVNLYLFDEANFSNKLKVRVGLFSNSDSRNSPINQTLTPDQNKFLAKLGDSIQHAFYPVANIDTFAAGKILYKKVDTTYKDRNGVLVHDSVYVFSTDKTQTLYSLSFANVGQGYGNYLPDLNGVNGNVYYFVAPVNGVMQGSYEAAEFLVTPKTQQVMSVGADYAIDKHSTVMAELAHSHYDINTLSTIQKNNDDGNAMKFTFKNIKPLGPAAKGLVLTATAGFEYVQKQFAPLERLRSPEFTRDWGLSLYVNPADEKIYNASLMLSDKKLNSIKYEAARYERGDGFTGMRNSITQRQHLLGWDVNDQVSLTTSDSSHGWSGYYLKPSVNLSRKLPFLKNYVIGGGYSLEQNVNKSADTMTATSFAFHTWTAFLKSPEKAPNKWGVSFAERTNAYPYGQSLLVGDRSKTWSAFADLMKNPHHQFHINVSYRQMEITNSNLAAHTVDSSTVAQGGDKTLLGRMEYVINEWKGFLRGNLLYEIGSGQQQRLSYTYLQVPAGTGQYAWIDYNHDGIQQLSEFVLAQFPDQAQYIRVYTPTNEYVKANYNTFNYSFSINPKAIVSSRDGSFAQFLARVLFQSSMQLTQKQQARGIIEYNPFAAPLNDTALITRTMILVNTLSFNRTDPHWGFDLSNTRNGGKTLLTYGYETRQTNEWSIRTRLNVTKSVMLTGVFRSGTNQLNNSSTNFDSSNYDLKQWSMEPGLTYTRRSNLRIGMGFKLTAKQNALEWGGQKYTSDAFNADFKYNILQSTSIQGKFTMSSILYTAKDGSPSTTSAVSYTILEGLAPGKNYLWNLDLTKKLGGSLELSLQYEGRKAGNTGIVHTGRAALRALL</sequence>
<proteinExistence type="predicted"/>
<dbReference type="RefSeq" id="WP_188927602.1">
    <property type="nucleotide sequence ID" value="NZ_BMJC01000001.1"/>
</dbReference>
<dbReference type="Proteomes" id="UP000607559">
    <property type="component" value="Unassembled WGS sequence"/>
</dbReference>
<name>A0A8J2U6N7_9BACT</name>
<feature type="region of interest" description="Disordered" evidence="1">
    <location>
        <begin position="125"/>
        <end position="151"/>
    </location>
</feature>
<reference evidence="2" key="2">
    <citation type="submission" date="2020-09" db="EMBL/GenBank/DDBJ databases">
        <authorList>
            <person name="Sun Q."/>
            <person name="Zhou Y."/>
        </authorList>
    </citation>
    <scope>NUCLEOTIDE SEQUENCE</scope>
    <source>
        <strain evidence="2">CGMCC 1.15448</strain>
    </source>
</reference>
<keyword evidence="3" id="KW-1185">Reference proteome</keyword>
<feature type="region of interest" description="Disordered" evidence="1">
    <location>
        <begin position="1"/>
        <end position="22"/>
    </location>
</feature>
<evidence type="ECO:0000313" key="3">
    <source>
        <dbReference type="Proteomes" id="UP000607559"/>
    </source>
</evidence>
<reference evidence="2" key="1">
    <citation type="journal article" date="2014" name="Int. J. Syst. Evol. Microbiol.">
        <title>Complete genome sequence of Corynebacterium casei LMG S-19264T (=DSM 44701T), isolated from a smear-ripened cheese.</title>
        <authorList>
            <consortium name="US DOE Joint Genome Institute (JGI-PGF)"/>
            <person name="Walter F."/>
            <person name="Albersmeier A."/>
            <person name="Kalinowski J."/>
            <person name="Ruckert C."/>
        </authorList>
    </citation>
    <scope>NUCLEOTIDE SEQUENCE</scope>
    <source>
        <strain evidence="2">CGMCC 1.15448</strain>
    </source>
</reference>
<protein>
    <submittedName>
        <fullName evidence="2">Uncharacterized protein</fullName>
    </submittedName>
</protein>